<dbReference type="PRINTS" id="PR00411">
    <property type="entry name" value="PNDRDTASEI"/>
</dbReference>
<dbReference type="PRINTS" id="PR00368">
    <property type="entry name" value="FADPNR"/>
</dbReference>
<evidence type="ECO:0000313" key="9">
    <source>
        <dbReference type="EMBL" id="TQE93867.1"/>
    </source>
</evidence>
<gene>
    <name evidence="9" type="ORF">FKZ61_19225</name>
</gene>
<dbReference type="Pfam" id="PF02852">
    <property type="entry name" value="Pyr_redox_dim"/>
    <property type="match status" value="1"/>
</dbReference>
<keyword evidence="10" id="KW-1185">Reference proteome</keyword>
<proteinExistence type="inferred from homology"/>
<feature type="domain" description="FAD/NAD(P)-binding" evidence="8">
    <location>
        <begin position="6"/>
        <end position="298"/>
    </location>
</feature>
<evidence type="ECO:0000256" key="6">
    <source>
        <dbReference type="ARBA" id="ARBA00023284"/>
    </source>
</evidence>
<keyword evidence="4" id="KW-0274">FAD</keyword>
<dbReference type="RefSeq" id="WP_141611789.1">
    <property type="nucleotide sequence ID" value="NZ_VIGC02000031.1"/>
</dbReference>
<dbReference type="SUPFAM" id="SSF55424">
    <property type="entry name" value="FAD/NAD-linked reductases, dimerisation (C-terminal) domain"/>
    <property type="match status" value="1"/>
</dbReference>
<dbReference type="EMBL" id="VIGC01000031">
    <property type="protein sequence ID" value="TQE93867.1"/>
    <property type="molecule type" value="Genomic_DNA"/>
</dbReference>
<dbReference type="AlphaFoldDB" id="A0A540VAS5"/>
<feature type="domain" description="Pyridine nucleotide-disulphide oxidoreductase dimerisation" evidence="7">
    <location>
        <begin position="332"/>
        <end position="440"/>
    </location>
</feature>
<dbReference type="InterPro" id="IPR016156">
    <property type="entry name" value="FAD/NAD-linked_Rdtase_dimer_sf"/>
</dbReference>
<protein>
    <recommendedName>
        <fullName evidence="11">Flavoprotein oxidoreductase</fullName>
    </recommendedName>
</protein>
<evidence type="ECO:0000256" key="1">
    <source>
        <dbReference type="ARBA" id="ARBA00001974"/>
    </source>
</evidence>
<organism evidence="9 10">
    <name type="scientific">Litorilinea aerophila</name>
    <dbReference type="NCBI Taxonomy" id="1204385"/>
    <lineage>
        <taxon>Bacteria</taxon>
        <taxon>Bacillati</taxon>
        <taxon>Chloroflexota</taxon>
        <taxon>Caldilineae</taxon>
        <taxon>Caldilineales</taxon>
        <taxon>Caldilineaceae</taxon>
        <taxon>Litorilinea</taxon>
    </lineage>
</organism>
<evidence type="ECO:0000256" key="2">
    <source>
        <dbReference type="ARBA" id="ARBA00009130"/>
    </source>
</evidence>
<dbReference type="Proteomes" id="UP000317371">
    <property type="component" value="Unassembled WGS sequence"/>
</dbReference>
<dbReference type="InterPro" id="IPR036188">
    <property type="entry name" value="FAD/NAD-bd_sf"/>
</dbReference>
<dbReference type="Pfam" id="PF07992">
    <property type="entry name" value="Pyr_redox_2"/>
    <property type="match status" value="1"/>
</dbReference>
<evidence type="ECO:0000256" key="3">
    <source>
        <dbReference type="ARBA" id="ARBA00022630"/>
    </source>
</evidence>
<reference evidence="9 10" key="1">
    <citation type="submission" date="2019-06" db="EMBL/GenBank/DDBJ databases">
        <title>Genome sequence of Litorilinea aerophila BAA-2444.</title>
        <authorList>
            <person name="Maclea K.S."/>
            <person name="Maurais E.G."/>
            <person name="Iannazzi L.C."/>
        </authorList>
    </citation>
    <scope>NUCLEOTIDE SEQUENCE [LARGE SCALE GENOMIC DNA]</scope>
    <source>
        <strain evidence="9 10">ATCC BAA-2444</strain>
    </source>
</reference>
<evidence type="ECO:0000256" key="5">
    <source>
        <dbReference type="ARBA" id="ARBA00023002"/>
    </source>
</evidence>
<keyword evidence="6" id="KW-0676">Redox-active center</keyword>
<evidence type="ECO:0008006" key="11">
    <source>
        <dbReference type="Google" id="ProtNLM"/>
    </source>
</evidence>
<dbReference type="PANTHER" id="PTHR43429">
    <property type="entry name" value="PYRIDINE NUCLEOTIDE-DISULFIDE OXIDOREDUCTASE DOMAIN-CONTAINING"/>
    <property type="match status" value="1"/>
</dbReference>
<evidence type="ECO:0000259" key="7">
    <source>
        <dbReference type="Pfam" id="PF02852"/>
    </source>
</evidence>
<evidence type="ECO:0000313" key="10">
    <source>
        <dbReference type="Proteomes" id="UP000317371"/>
    </source>
</evidence>
<dbReference type="InParanoid" id="A0A540VAS5"/>
<name>A0A540VAS5_9CHLR</name>
<dbReference type="InterPro" id="IPR050260">
    <property type="entry name" value="FAD-bd_OxRdtase"/>
</dbReference>
<sequence length="459" mass="49381">MSSSTMVIIGGDAAGMSAASKIRRECPDTHVIVFEKGEHISYSACGMPYWIGGVVDSDRRLLVLTVDAARKRRGIDVRTHHEVVAIDPVRREVTVRQLGDGTSFQQPYDLLLIATGASPARPPIPGLDLPGVFTLRSLSHAQQIYHFLESRQPRRAVIIGGGYIGLEMAEAFRDRELEVTVVEMLPQILPNFDPEMVEEVAAHVQQQGVTIHTGTRVTAIQQDNPGLAVVTEEAGTLPADLVLVATGVRPNGELARQAGLRMGQTGAIWVDDHMRTSDEHIYAAGDCVEHYHLVLEENAWIPLATSANKGGRVAGENMAGGDARFPGILGTAVVKVFDYTVAVTGVTEQAARASGKFGEQGEWVGSAVITNDDKAGYWPGAEPLKVKLVFDRRDGRVLGGQLAGKAGVNKRIDIVATAITARMTVADVGMLDLSYAPPYSHPYDPVQICANVALRDVGR</sequence>
<dbReference type="InterPro" id="IPR023753">
    <property type="entry name" value="FAD/NAD-binding_dom"/>
</dbReference>
<evidence type="ECO:0000259" key="8">
    <source>
        <dbReference type="Pfam" id="PF07992"/>
    </source>
</evidence>
<keyword evidence="5" id="KW-0560">Oxidoreductase</keyword>
<comment type="similarity">
    <text evidence="2">Belongs to the class-III pyridine nucleotide-disulfide oxidoreductase family.</text>
</comment>
<keyword evidence="3" id="KW-0285">Flavoprotein</keyword>
<dbReference type="OrthoDB" id="9802028at2"/>
<evidence type="ECO:0000256" key="4">
    <source>
        <dbReference type="ARBA" id="ARBA00022827"/>
    </source>
</evidence>
<dbReference type="InterPro" id="IPR004099">
    <property type="entry name" value="Pyr_nucl-diS_OxRdtase_dimer"/>
</dbReference>
<dbReference type="Gene3D" id="3.50.50.60">
    <property type="entry name" value="FAD/NAD(P)-binding domain"/>
    <property type="match status" value="2"/>
</dbReference>
<comment type="cofactor">
    <cofactor evidence="1">
        <name>FAD</name>
        <dbReference type="ChEBI" id="CHEBI:57692"/>
    </cofactor>
</comment>
<dbReference type="GO" id="GO:0016491">
    <property type="term" value="F:oxidoreductase activity"/>
    <property type="evidence" value="ECO:0007669"/>
    <property type="project" value="UniProtKB-KW"/>
</dbReference>
<comment type="caution">
    <text evidence="9">The sequence shown here is derived from an EMBL/GenBank/DDBJ whole genome shotgun (WGS) entry which is preliminary data.</text>
</comment>
<accession>A0A540VAS5</accession>
<dbReference type="SUPFAM" id="SSF51905">
    <property type="entry name" value="FAD/NAD(P)-binding domain"/>
    <property type="match status" value="1"/>
</dbReference>
<dbReference type="PANTHER" id="PTHR43429:SF1">
    <property type="entry name" value="NAD(P)H SULFUR OXIDOREDUCTASE (COA-DEPENDENT)"/>
    <property type="match status" value="1"/>
</dbReference>